<dbReference type="CDD" id="cd02140">
    <property type="entry name" value="Frm2-like"/>
    <property type="match status" value="1"/>
</dbReference>
<keyword evidence="3" id="KW-0560">Oxidoreductase</keyword>
<protein>
    <submittedName>
        <fullName evidence="5">Nitroreductase family protein</fullName>
    </submittedName>
</protein>
<reference evidence="6" key="1">
    <citation type="submission" date="2019-05" db="EMBL/GenBank/DDBJ databases">
        <title>Prevotella brunnea sp. nov., isolated from a wound of a patient.</title>
        <authorList>
            <person name="Buhl M."/>
        </authorList>
    </citation>
    <scope>NUCLEOTIDE SEQUENCE [LARGE SCALE GENOMIC DNA]</scope>
    <source>
        <strain evidence="6">A2672</strain>
    </source>
</reference>
<keyword evidence="6" id="KW-1185">Reference proteome</keyword>
<evidence type="ECO:0000256" key="2">
    <source>
        <dbReference type="ARBA" id="ARBA00022490"/>
    </source>
</evidence>
<evidence type="ECO:0000259" key="4">
    <source>
        <dbReference type="Pfam" id="PF00881"/>
    </source>
</evidence>
<organism evidence="5 6">
    <name type="scientific">Prevotella brunnea</name>
    <dbReference type="NCBI Taxonomy" id="2508867"/>
    <lineage>
        <taxon>Bacteria</taxon>
        <taxon>Pseudomonadati</taxon>
        <taxon>Bacteroidota</taxon>
        <taxon>Bacteroidia</taxon>
        <taxon>Bacteroidales</taxon>
        <taxon>Prevotellaceae</taxon>
        <taxon>Prevotella</taxon>
    </lineage>
</organism>
<dbReference type="InterPro" id="IPR033877">
    <property type="entry name" value="Frm2/Hbn1"/>
</dbReference>
<evidence type="ECO:0000256" key="1">
    <source>
        <dbReference type="ARBA" id="ARBA00004496"/>
    </source>
</evidence>
<dbReference type="FunFam" id="3.40.109.10:FF:000001">
    <property type="entry name" value="Nitroreductase family"/>
    <property type="match status" value="1"/>
</dbReference>
<dbReference type="OrthoDB" id="9810617at2"/>
<dbReference type="SUPFAM" id="SSF55469">
    <property type="entry name" value="FMN-dependent nitroreductase-like"/>
    <property type="match status" value="1"/>
</dbReference>
<evidence type="ECO:0000256" key="3">
    <source>
        <dbReference type="ARBA" id="ARBA00023002"/>
    </source>
</evidence>
<keyword evidence="2" id="KW-0963">Cytoplasm</keyword>
<dbReference type="Pfam" id="PF00881">
    <property type="entry name" value="Nitroreductase"/>
    <property type="match status" value="1"/>
</dbReference>
<evidence type="ECO:0000313" key="6">
    <source>
        <dbReference type="Proteomes" id="UP000321612"/>
    </source>
</evidence>
<dbReference type="InterPro" id="IPR000415">
    <property type="entry name" value="Nitroreductase-like"/>
</dbReference>
<dbReference type="PANTHER" id="PTHR43035:SF1">
    <property type="entry name" value="FATTY ACID REPRESSION MUTANT PROTEIN 2-RELATED"/>
    <property type="match status" value="1"/>
</dbReference>
<comment type="caution">
    <text evidence="5">The sequence shown here is derived from an EMBL/GenBank/DDBJ whole genome shotgun (WGS) entry which is preliminary data.</text>
</comment>
<dbReference type="GO" id="GO:0005737">
    <property type="term" value="C:cytoplasm"/>
    <property type="evidence" value="ECO:0007669"/>
    <property type="project" value="UniProtKB-SubCell"/>
</dbReference>
<dbReference type="InterPro" id="IPR029479">
    <property type="entry name" value="Nitroreductase"/>
</dbReference>
<name>A0A5C8GAT8_9BACT</name>
<sequence length="199" mass="23087">MTNIFQEAIANRRSHYALKNESPITDEEIINRVRFAVKHIPAAFNSQSTRVVVLLHEKHQRLWQITKDTLQAIVPAEAFGKTKEKIERSFQSGYGTLLFYEDQRPVRKLMEQFPLYADNFPTWSEHTNAMHQFALWTMLTDAGFGASLQHYNPLIDERVAKEFNIPADWKMIAQMPFGVAARQPDEKTFLPIDDRVLIP</sequence>
<dbReference type="AlphaFoldDB" id="A0A5C8GAT8"/>
<evidence type="ECO:0000313" key="5">
    <source>
        <dbReference type="EMBL" id="TXJ58909.1"/>
    </source>
</evidence>
<dbReference type="PANTHER" id="PTHR43035">
    <property type="entry name" value="FATTY ACID REPRESSION MUTANT PROTEIN 2-RELATED"/>
    <property type="match status" value="1"/>
</dbReference>
<dbReference type="Proteomes" id="UP000321612">
    <property type="component" value="Unassembled WGS sequence"/>
</dbReference>
<gene>
    <name evidence="5" type="ORF">ETF27_10035</name>
</gene>
<dbReference type="RefSeq" id="WP_147785771.1">
    <property type="nucleotide sequence ID" value="NZ_SDIK01000086.1"/>
</dbReference>
<dbReference type="EMBL" id="SDIK01000086">
    <property type="protein sequence ID" value="TXJ58909.1"/>
    <property type="molecule type" value="Genomic_DNA"/>
</dbReference>
<proteinExistence type="predicted"/>
<comment type="subcellular location">
    <subcellularLocation>
        <location evidence="1">Cytoplasm</location>
    </subcellularLocation>
</comment>
<accession>A0A5C8GAT8</accession>
<dbReference type="Gene3D" id="3.40.109.10">
    <property type="entry name" value="NADH Oxidase"/>
    <property type="match status" value="1"/>
</dbReference>
<feature type="domain" description="Nitroreductase" evidence="4">
    <location>
        <begin position="9"/>
        <end position="178"/>
    </location>
</feature>
<dbReference type="GO" id="GO:0034599">
    <property type="term" value="P:cellular response to oxidative stress"/>
    <property type="evidence" value="ECO:0007669"/>
    <property type="project" value="InterPro"/>
</dbReference>
<dbReference type="GO" id="GO:0016491">
    <property type="term" value="F:oxidoreductase activity"/>
    <property type="evidence" value="ECO:0007669"/>
    <property type="project" value="UniProtKB-KW"/>
</dbReference>